<evidence type="ECO:0000313" key="1">
    <source>
        <dbReference type="EMBL" id="KAF3561012.1"/>
    </source>
</evidence>
<gene>
    <name evidence="1" type="ORF">DY000_02014785</name>
</gene>
<keyword evidence="2" id="KW-1185">Reference proteome</keyword>
<name>A0ABQ7CLV5_BRACR</name>
<dbReference type="EMBL" id="QGKV02000759">
    <property type="protein sequence ID" value="KAF3561012.1"/>
    <property type="molecule type" value="Genomic_DNA"/>
</dbReference>
<proteinExistence type="predicted"/>
<evidence type="ECO:0008006" key="3">
    <source>
        <dbReference type="Google" id="ProtNLM"/>
    </source>
</evidence>
<dbReference type="Proteomes" id="UP000266723">
    <property type="component" value="Unassembled WGS sequence"/>
</dbReference>
<evidence type="ECO:0000313" key="2">
    <source>
        <dbReference type="Proteomes" id="UP000266723"/>
    </source>
</evidence>
<accession>A0ABQ7CLV5</accession>
<protein>
    <recommendedName>
        <fullName evidence="3">PB1 domain-containing protein</fullName>
    </recommendedName>
</protein>
<sequence>MKEMGQLVKLVKGVWGRHGQGVWKFDVDHTEVKYDVAVRENKSYDSLMEMVKEQFQLRERLLPSEPVILTYDFPDLMKVLGEYTRAPVEIKENGDVELFMAVKLDFSKTNDEQNIALELSYGGKISKERK</sequence>
<organism evidence="1 2">
    <name type="scientific">Brassica cretica</name>
    <name type="common">Mustard</name>
    <dbReference type="NCBI Taxonomy" id="69181"/>
    <lineage>
        <taxon>Eukaryota</taxon>
        <taxon>Viridiplantae</taxon>
        <taxon>Streptophyta</taxon>
        <taxon>Embryophyta</taxon>
        <taxon>Tracheophyta</taxon>
        <taxon>Spermatophyta</taxon>
        <taxon>Magnoliopsida</taxon>
        <taxon>eudicotyledons</taxon>
        <taxon>Gunneridae</taxon>
        <taxon>Pentapetalae</taxon>
        <taxon>rosids</taxon>
        <taxon>malvids</taxon>
        <taxon>Brassicales</taxon>
        <taxon>Brassicaceae</taxon>
        <taxon>Brassiceae</taxon>
        <taxon>Brassica</taxon>
    </lineage>
</organism>
<comment type="caution">
    <text evidence="1">The sequence shown here is derived from an EMBL/GenBank/DDBJ whole genome shotgun (WGS) entry which is preliminary data.</text>
</comment>
<reference evidence="1 2" key="1">
    <citation type="journal article" date="2020" name="BMC Genomics">
        <title>Intraspecific diversification of the crop wild relative Brassica cretica Lam. using demographic model selection.</title>
        <authorList>
            <person name="Kioukis A."/>
            <person name="Michalopoulou V.A."/>
            <person name="Briers L."/>
            <person name="Pirintsos S."/>
            <person name="Studholme D.J."/>
            <person name="Pavlidis P."/>
            <person name="Sarris P.F."/>
        </authorList>
    </citation>
    <scope>NUCLEOTIDE SEQUENCE [LARGE SCALE GENOMIC DNA]</scope>
    <source>
        <strain evidence="2">cv. PFS-1207/04</strain>
    </source>
</reference>